<protein>
    <submittedName>
        <fullName evidence="1">Uncharacterized protein</fullName>
    </submittedName>
</protein>
<keyword evidence="2" id="KW-1185">Reference proteome</keyword>
<dbReference type="EMBL" id="JANBPG010000565">
    <property type="protein sequence ID" value="KAJ1895446.1"/>
    <property type="molecule type" value="Genomic_DNA"/>
</dbReference>
<evidence type="ECO:0000313" key="1">
    <source>
        <dbReference type="EMBL" id="KAJ1895446.1"/>
    </source>
</evidence>
<evidence type="ECO:0000313" key="2">
    <source>
        <dbReference type="Proteomes" id="UP001150581"/>
    </source>
</evidence>
<comment type="caution">
    <text evidence="1">The sequence shown here is derived from an EMBL/GenBank/DDBJ whole genome shotgun (WGS) entry which is preliminary data.</text>
</comment>
<reference evidence="1" key="1">
    <citation type="submission" date="2022-07" db="EMBL/GenBank/DDBJ databases">
        <title>Phylogenomic reconstructions and comparative analyses of Kickxellomycotina fungi.</title>
        <authorList>
            <person name="Reynolds N.K."/>
            <person name="Stajich J.E."/>
            <person name="Barry K."/>
            <person name="Grigoriev I.V."/>
            <person name="Crous P."/>
            <person name="Smith M.E."/>
        </authorList>
    </citation>
    <scope>NUCLEOTIDE SEQUENCE</scope>
    <source>
        <strain evidence="1">Benny 63K</strain>
    </source>
</reference>
<organism evidence="1 2">
    <name type="scientific">Kickxella alabastrina</name>
    <dbReference type="NCBI Taxonomy" id="61397"/>
    <lineage>
        <taxon>Eukaryota</taxon>
        <taxon>Fungi</taxon>
        <taxon>Fungi incertae sedis</taxon>
        <taxon>Zoopagomycota</taxon>
        <taxon>Kickxellomycotina</taxon>
        <taxon>Kickxellomycetes</taxon>
        <taxon>Kickxellales</taxon>
        <taxon>Kickxellaceae</taxon>
        <taxon>Kickxella</taxon>
    </lineage>
</organism>
<sequence>MGVKQLTSLLARFAPSSITTPTATAIRGWTLGIDSNIFVHRFFRGTERSRDSERRHLQGMYNMAMHLREQDITPVFVFDGNERTGDKQIEYSKRNTAQAKVVEEFEAEIRRASRILVAERICARYLQEEDGRISGNLGVCTGAIGRNAGESGFSFGPISELSLDQSSSEWNRQSEDKVRHSAAQLSDQLSREDAVGMLEDLAARLQAKQRQLGKKPTISERLDRLELSTWELLLYQLGARDSIPSEQLLPADPTHSTLQSLRRFSDERLQALRRRAQPLTYAHIDECRRLVAALGFATYTTDGPTESEAVCAALTRAGVCDAVCSEDLDVLAFGGPRLLRGFGVPRQQQAGQMILIDLAAALDELRLSQTAFVDLCILCGTDFASTLEGVGPVTALELVRSFGSIENILATGKYRTRDFFCYEQARAIFGMPVELPFASRAEVRPMAESPTDVLDALLPLRAGSGKGGATQDGCDPFGQPIL</sequence>
<proteinExistence type="predicted"/>
<gene>
    <name evidence="1" type="ORF">LPJ66_004589</name>
</gene>
<accession>A0ACC1IL85</accession>
<name>A0ACC1IL85_9FUNG</name>
<dbReference type="Proteomes" id="UP001150581">
    <property type="component" value="Unassembled WGS sequence"/>
</dbReference>